<keyword evidence="2" id="KW-1185">Reference proteome</keyword>
<proteinExistence type="predicted"/>
<evidence type="ECO:0000313" key="2">
    <source>
        <dbReference type="Proteomes" id="UP000298416"/>
    </source>
</evidence>
<dbReference type="Proteomes" id="UP000298416">
    <property type="component" value="Unassembled WGS sequence"/>
</dbReference>
<gene>
    <name evidence="1" type="ORF">SASPL_100289</name>
</gene>
<reference evidence="1" key="1">
    <citation type="submission" date="2018-01" db="EMBL/GenBank/DDBJ databases">
        <authorList>
            <person name="Mao J.F."/>
        </authorList>
    </citation>
    <scope>NUCLEOTIDE SEQUENCE</scope>
    <source>
        <strain evidence="1">Huo1</strain>
        <tissue evidence="1">Leaf</tissue>
    </source>
</reference>
<comment type="caution">
    <text evidence="1">The sequence shown here is derived from an EMBL/GenBank/DDBJ whole genome shotgun (WGS) entry which is preliminary data.</text>
</comment>
<protein>
    <submittedName>
        <fullName evidence="1">Uncharacterized protein</fullName>
    </submittedName>
</protein>
<dbReference type="EMBL" id="PNBA02000001">
    <property type="protein sequence ID" value="KAG6435416.1"/>
    <property type="molecule type" value="Genomic_DNA"/>
</dbReference>
<accession>A0A8X9ACB8</accession>
<evidence type="ECO:0000313" key="1">
    <source>
        <dbReference type="EMBL" id="KAG6435416.1"/>
    </source>
</evidence>
<name>A0A8X9ACB8_SALSN</name>
<sequence>MVRADGDHLGLVGLRVQVAVCKSWRDHIDSEDFRKSHIHHHAHDDGTLLVQFSFREDGVSELSMFNGKLHNNSLPASQKILDYHLKLGLDTRDAVRRTLISGPANGLICIYYMASDSPVASKLDEKKRMIGTRELCKTPHVYNSMRFC</sequence>
<organism evidence="1">
    <name type="scientific">Salvia splendens</name>
    <name type="common">Scarlet sage</name>
    <dbReference type="NCBI Taxonomy" id="180675"/>
    <lineage>
        <taxon>Eukaryota</taxon>
        <taxon>Viridiplantae</taxon>
        <taxon>Streptophyta</taxon>
        <taxon>Embryophyta</taxon>
        <taxon>Tracheophyta</taxon>
        <taxon>Spermatophyta</taxon>
        <taxon>Magnoliopsida</taxon>
        <taxon>eudicotyledons</taxon>
        <taxon>Gunneridae</taxon>
        <taxon>Pentapetalae</taxon>
        <taxon>asterids</taxon>
        <taxon>lamiids</taxon>
        <taxon>Lamiales</taxon>
        <taxon>Lamiaceae</taxon>
        <taxon>Nepetoideae</taxon>
        <taxon>Mentheae</taxon>
        <taxon>Salviinae</taxon>
        <taxon>Salvia</taxon>
        <taxon>Salvia subgen. Calosphace</taxon>
        <taxon>core Calosphace</taxon>
    </lineage>
</organism>
<dbReference type="AlphaFoldDB" id="A0A8X9ACB8"/>
<reference evidence="1" key="2">
    <citation type="submission" date="2020-08" db="EMBL/GenBank/DDBJ databases">
        <title>Plant Genome Project.</title>
        <authorList>
            <person name="Zhang R.-G."/>
        </authorList>
    </citation>
    <scope>NUCLEOTIDE SEQUENCE</scope>
    <source>
        <strain evidence="1">Huo1</strain>
        <tissue evidence="1">Leaf</tissue>
    </source>
</reference>